<dbReference type="SUPFAM" id="SSF47616">
    <property type="entry name" value="GST C-terminal domain-like"/>
    <property type="match status" value="1"/>
</dbReference>
<accession>G7E786</accession>
<dbReference type="STRING" id="764103.G7E786"/>
<dbReference type="RefSeq" id="XP_014570562.1">
    <property type="nucleotide sequence ID" value="XM_014715076.1"/>
</dbReference>
<sequence>MADLVLLTAATPNGQKCSIAIEELRAHYGDRIKCEYKPIAMQKNEQKTPEFLAVNPNGRIPALTDKSRNDFPVMESAAINMYLCQHYDQDHVLSFADPNETSQLVQWIIWAQSGLGPMQGQANHFVRYAPEKIEYGMTRYVNETKRLYGVLEGRLKDRDYLVGPSKGQYSLADINSYTWVRFHAWAGIETLDAFPNLKRWLDTISERPAVQAGISIPDKDTITKMKELGDDHEAIAKMQAKSAKWVQDSNKL</sequence>
<dbReference type="SFLD" id="SFLDS00019">
    <property type="entry name" value="Glutathione_Transferase_(cytos"/>
    <property type="match status" value="1"/>
</dbReference>
<dbReference type="PANTHER" id="PTHR44051:SF8">
    <property type="entry name" value="GLUTATHIONE S-TRANSFERASE GSTA"/>
    <property type="match status" value="1"/>
</dbReference>
<dbReference type="Gene3D" id="1.20.1050.10">
    <property type="match status" value="1"/>
</dbReference>
<dbReference type="SFLD" id="SFLDG01151">
    <property type="entry name" value="Main.2:_Nu-like"/>
    <property type="match status" value="1"/>
</dbReference>
<feature type="domain" description="GST C-terminal" evidence="4">
    <location>
        <begin position="97"/>
        <end position="228"/>
    </location>
</feature>
<gene>
    <name evidence="5" type="primary">Mo05384</name>
    <name evidence="5" type="ORF">E5Q_05384</name>
</gene>
<dbReference type="InterPro" id="IPR010987">
    <property type="entry name" value="Glutathione-S-Trfase_C-like"/>
</dbReference>
<dbReference type="AlphaFoldDB" id="G7E786"/>
<comment type="similarity">
    <text evidence="1 2">Belongs to the GST superfamily.</text>
</comment>
<evidence type="ECO:0000313" key="5">
    <source>
        <dbReference type="EMBL" id="GAA98696.1"/>
    </source>
</evidence>
<dbReference type="InterPro" id="IPR004046">
    <property type="entry name" value="GST_C"/>
</dbReference>
<evidence type="ECO:0000259" key="3">
    <source>
        <dbReference type="PROSITE" id="PS50404"/>
    </source>
</evidence>
<dbReference type="Pfam" id="PF02798">
    <property type="entry name" value="GST_N"/>
    <property type="match status" value="1"/>
</dbReference>
<protein>
    <recommendedName>
        <fullName evidence="7">Glutathione S-transferase</fullName>
    </recommendedName>
</protein>
<evidence type="ECO:0000259" key="4">
    <source>
        <dbReference type="PROSITE" id="PS50405"/>
    </source>
</evidence>
<dbReference type="Gene3D" id="3.40.30.10">
    <property type="entry name" value="Glutaredoxin"/>
    <property type="match status" value="1"/>
</dbReference>
<dbReference type="InterPro" id="IPR036282">
    <property type="entry name" value="Glutathione-S-Trfase_C_sf"/>
</dbReference>
<dbReference type="PANTHER" id="PTHR44051">
    <property type="entry name" value="GLUTATHIONE S-TRANSFERASE-RELATED"/>
    <property type="match status" value="1"/>
</dbReference>
<evidence type="ECO:0000313" key="6">
    <source>
        <dbReference type="Proteomes" id="UP000009131"/>
    </source>
</evidence>
<dbReference type="PROSITE" id="PS50404">
    <property type="entry name" value="GST_NTER"/>
    <property type="match status" value="1"/>
</dbReference>
<evidence type="ECO:0000256" key="2">
    <source>
        <dbReference type="RuleBase" id="RU003494"/>
    </source>
</evidence>
<dbReference type="CDD" id="cd03048">
    <property type="entry name" value="GST_N_Ure2p_like"/>
    <property type="match status" value="1"/>
</dbReference>
<evidence type="ECO:0008006" key="7">
    <source>
        <dbReference type="Google" id="ProtNLM"/>
    </source>
</evidence>
<dbReference type="InterPro" id="IPR040079">
    <property type="entry name" value="Glutathione_S-Trfase"/>
</dbReference>
<dbReference type="EMBL" id="BABT02000157">
    <property type="protein sequence ID" value="GAA98696.1"/>
    <property type="molecule type" value="Genomic_DNA"/>
</dbReference>
<comment type="caution">
    <text evidence="5">The sequence shown here is derived from an EMBL/GenBank/DDBJ whole genome shotgun (WGS) entry which is preliminary data.</text>
</comment>
<dbReference type="OMA" id="KEPWFTK"/>
<dbReference type="SFLD" id="SFLDG00358">
    <property type="entry name" value="Main_(cytGST)"/>
    <property type="match status" value="1"/>
</dbReference>
<dbReference type="SUPFAM" id="SSF52833">
    <property type="entry name" value="Thioredoxin-like"/>
    <property type="match status" value="1"/>
</dbReference>
<dbReference type="InterPro" id="IPR004045">
    <property type="entry name" value="Glutathione_S-Trfase_N"/>
</dbReference>
<evidence type="ECO:0000256" key="1">
    <source>
        <dbReference type="ARBA" id="ARBA00007409"/>
    </source>
</evidence>
<dbReference type="CDD" id="cd10291">
    <property type="entry name" value="GST_C_YfcG_like"/>
    <property type="match status" value="1"/>
</dbReference>
<dbReference type="eggNOG" id="KOG0867">
    <property type="taxonomic scope" value="Eukaryota"/>
</dbReference>
<reference evidence="5 6" key="1">
    <citation type="journal article" date="2011" name="J. Gen. Appl. Microbiol.">
        <title>Draft genome sequencing of the enigmatic basidiomycete Mixia osmundae.</title>
        <authorList>
            <person name="Nishida H."/>
            <person name="Nagatsuka Y."/>
            <person name="Sugiyama J."/>
        </authorList>
    </citation>
    <scope>NUCLEOTIDE SEQUENCE [LARGE SCALE GENOMIC DNA]</scope>
    <source>
        <strain evidence="6">CBS 9802 / IAM 14324 / JCM 22182 / KY 12970</strain>
    </source>
</reference>
<dbReference type="HOGENOM" id="CLU_011226_14_0_1"/>
<dbReference type="Proteomes" id="UP000009131">
    <property type="component" value="Unassembled WGS sequence"/>
</dbReference>
<name>G7E786_MIXOS</name>
<proteinExistence type="inferred from homology"/>
<organism evidence="5 6">
    <name type="scientific">Mixia osmundae (strain CBS 9802 / IAM 14324 / JCM 22182 / KY 12970)</name>
    <dbReference type="NCBI Taxonomy" id="764103"/>
    <lineage>
        <taxon>Eukaryota</taxon>
        <taxon>Fungi</taxon>
        <taxon>Dikarya</taxon>
        <taxon>Basidiomycota</taxon>
        <taxon>Pucciniomycotina</taxon>
        <taxon>Mixiomycetes</taxon>
        <taxon>Mixiales</taxon>
        <taxon>Mixiaceae</taxon>
        <taxon>Mixia</taxon>
    </lineage>
</organism>
<feature type="domain" description="GST N-terminal" evidence="3">
    <location>
        <begin position="1"/>
        <end position="91"/>
    </location>
</feature>
<reference evidence="5 6" key="2">
    <citation type="journal article" date="2012" name="Open Biol.">
        <title>Characteristics of nucleosomes and linker DNA regions on the genome of the basidiomycete Mixia osmundae revealed by mono- and dinucleosome mapping.</title>
        <authorList>
            <person name="Nishida H."/>
            <person name="Kondo S."/>
            <person name="Matsumoto T."/>
            <person name="Suzuki Y."/>
            <person name="Yoshikawa H."/>
            <person name="Taylor T.D."/>
            <person name="Sugiyama J."/>
        </authorList>
    </citation>
    <scope>NUCLEOTIDE SEQUENCE [LARGE SCALE GENOMIC DNA]</scope>
    <source>
        <strain evidence="6">CBS 9802 / IAM 14324 / JCM 22182 / KY 12970</strain>
    </source>
</reference>
<dbReference type="InParanoid" id="G7E786"/>
<keyword evidence="6" id="KW-1185">Reference proteome</keyword>
<dbReference type="PROSITE" id="PS50405">
    <property type="entry name" value="GST_CTER"/>
    <property type="match status" value="1"/>
</dbReference>
<dbReference type="InterPro" id="IPR036249">
    <property type="entry name" value="Thioredoxin-like_sf"/>
</dbReference>
<dbReference type="Pfam" id="PF00043">
    <property type="entry name" value="GST_C"/>
    <property type="match status" value="1"/>
</dbReference>
<dbReference type="OrthoDB" id="422574at2759"/>